<organism evidence="1 2">
    <name type="scientific">Buttiauxella ferragutiae ATCC 51602</name>
    <dbReference type="NCBI Taxonomy" id="1354252"/>
    <lineage>
        <taxon>Bacteria</taxon>
        <taxon>Pseudomonadati</taxon>
        <taxon>Pseudomonadota</taxon>
        <taxon>Gammaproteobacteria</taxon>
        <taxon>Enterobacterales</taxon>
        <taxon>Enterobacteriaceae</taxon>
        <taxon>Buttiauxella</taxon>
    </lineage>
</organism>
<dbReference type="Proteomes" id="UP000078407">
    <property type="component" value="Unassembled WGS sequence"/>
</dbReference>
<comment type="caution">
    <text evidence="1">The sequence shown here is derived from an EMBL/GenBank/DDBJ whole genome shotgun (WGS) entry which is preliminary data.</text>
</comment>
<reference evidence="1 2" key="1">
    <citation type="submission" date="2016-04" db="EMBL/GenBank/DDBJ databases">
        <title>ATOL: Assembling a taxonomically balanced genome-scale reconstruction of the evolutionary history of the Enterobacteriaceae.</title>
        <authorList>
            <person name="Plunkett G.III."/>
            <person name="Neeno-Eckwall E.C."/>
            <person name="Glasner J.D."/>
            <person name="Perna N.T."/>
        </authorList>
    </citation>
    <scope>NUCLEOTIDE SEQUENCE [LARGE SCALE GENOMIC DNA]</scope>
    <source>
        <strain evidence="1 2">ATCC 51602</strain>
    </source>
</reference>
<protein>
    <submittedName>
        <fullName evidence="1">Uncharacterized protein</fullName>
    </submittedName>
</protein>
<sequence>MRHNADKDLDVVIGSKGGEDLESLHSFMSILATAKKDTSP</sequence>
<evidence type="ECO:0000313" key="1">
    <source>
        <dbReference type="EMBL" id="OAT26563.1"/>
    </source>
</evidence>
<dbReference type="EMBL" id="LXEQ01000045">
    <property type="protein sequence ID" value="OAT26563.1"/>
    <property type="molecule type" value="Genomic_DNA"/>
</dbReference>
<name>A0ABX2W6U5_9ENTR</name>
<accession>A0ABX2W6U5</accession>
<keyword evidence="2" id="KW-1185">Reference proteome</keyword>
<evidence type="ECO:0000313" key="2">
    <source>
        <dbReference type="Proteomes" id="UP000078407"/>
    </source>
</evidence>
<gene>
    <name evidence="1" type="ORF">M976_02724</name>
</gene>
<proteinExistence type="predicted"/>